<dbReference type="SUPFAM" id="SSF50978">
    <property type="entry name" value="WD40 repeat-like"/>
    <property type="match status" value="1"/>
</dbReference>
<dbReference type="PROSITE" id="PS50082">
    <property type="entry name" value="WD_REPEATS_2"/>
    <property type="match status" value="4"/>
</dbReference>
<feature type="region of interest" description="Disordered" evidence="8">
    <location>
        <begin position="1"/>
        <end position="36"/>
    </location>
</feature>
<gene>
    <name evidence="10" type="ORF">KC19_1G222900</name>
</gene>
<dbReference type="SMART" id="SM00320">
    <property type="entry name" value="WD40"/>
    <property type="match status" value="6"/>
</dbReference>
<feature type="compositionally biased region" description="Gly residues" evidence="8">
    <location>
        <begin position="25"/>
        <end position="35"/>
    </location>
</feature>
<dbReference type="InterPro" id="IPR015943">
    <property type="entry name" value="WD40/YVTN_repeat-like_dom_sf"/>
</dbReference>
<keyword evidence="1 6" id="KW-0853">WD repeat</keyword>
<feature type="repeat" description="WD" evidence="6">
    <location>
        <begin position="210"/>
        <end position="251"/>
    </location>
</feature>
<keyword evidence="3" id="KW-0677">Repeat</keyword>
<dbReference type="PROSITE" id="PS00678">
    <property type="entry name" value="WD_REPEATS_1"/>
    <property type="match status" value="1"/>
</dbReference>
<dbReference type="PRINTS" id="PR00320">
    <property type="entry name" value="GPROTEINBRPT"/>
</dbReference>
<dbReference type="PROSITE" id="PS50103">
    <property type="entry name" value="ZF_C3H1"/>
    <property type="match status" value="2"/>
</dbReference>
<evidence type="ECO:0000256" key="5">
    <source>
        <dbReference type="ARBA" id="ARBA00022833"/>
    </source>
</evidence>
<evidence type="ECO:0000256" key="4">
    <source>
        <dbReference type="ARBA" id="ARBA00022771"/>
    </source>
</evidence>
<keyword evidence="2 7" id="KW-0479">Metal-binding</keyword>
<dbReference type="SUPFAM" id="SSF90229">
    <property type="entry name" value="CCCH zinc finger"/>
    <property type="match status" value="2"/>
</dbReference>
<organism evidence="10 11">
    <name type="scientific">Ceratodon purpureus</name>
    <name type="common">Fire moss</name>
    <name type="synonym">Dicranum purpureum</name>
    <dbReference type="NCBI Taxonomy" id="3225"/>
    <lineage>
        <taxon>Eukaryota</taxon>
        <taxon>Viridiplantae</taxon>
        <taxon>Streptophyta</taxon>
        <taxon>Embryophyta</taxon>
        <taxon>Bryophyta</taxon>
        <taxon>Bryophytina</taxon>
        <taxon>Bryopsida</taxon>
        <taxon>Dicranidae</taxon>
        <taxon>Pseudoditrichales</taxon>
        <taxon>Ditrichaceae</taxon>
        <taxon>Ceratodon</taxon>
    </lineage>
</organism>
<dbReference type="EMBL" id="CM026421">
    <property type="protein sequence ID" value="KAG0592073.1"/>
    <property type="molecule type" value="Genomic_DNA"/>
</dbReference>
<dbReference type="AlphaFoldDB" id="A0A8T0JAT5"/>
<evidence type="ECO:0000256" key="2">
    <source>
        <dbReference type="ARBA" id="ARBA00022723"/>
    </source>
</evidence>
<evidence type="ECO:0000256" key="8">
    <source>
        <dbReference type="SAM" id="MobiDB-lite"/>
    </source>
</evidence>
<dbReference type="PANTHER" id="PTHR44489">
    <property type="match status" value="1"/>
</dbReference>
<feature type="repeat" description="WD" evidence="6">
    <location>
        <begin position="374"/>
        <end position="413"/>
    </location>
</feature>
<sequence length="516" mass="54682">MMAGMEVDDGPARVGSKRNHSRSGGHAGGGAGGGRSHINQVCKYWQDGRCYKGDECQWLHPGNAGTTGRGSSGGNGKRQANNAYDARSVIRDNHARSESQQQGGWGGYGGGGFSSGSNQQQQHGGQGRARSSSARWGRRGGGGGRGGHGQRDGGRVYGHEGGGGGGGARAHAPKQKPCTYWLKGNCTRGESCNFLHAHTTAPDVEMKTQLVGHEKAIRAIVLPEGHTQLYTGSQDETVRVWDCTTGVCANVAPMGGDVGALIYAAGWLFVGLPNEVKVVNMTTLHQQSLSGPKGQVHALAVTDEGLLFAGTQDGTILVWQFNTATNEFVPAASMSGHTGPVVTLMLIGSRLYSGSMDKTIRVWEIASVQCVQTLEGHTGVVMDLLCWDSFLLSCSLDGTVKIWTLNTAGQLELTFTHPEEDSQADSRNVTLAGALKMCGSSDRAGKPVLLVSYNDNSVRLYDLPTFTERGQLFSREEVRALHALQVGPNHMVFSGDSSGDVKVWSWVDAGLEAVAE</sequence>
<dbReference type="PROSITE" id="PS50294">
    <property type="entry name" value="WD_REPEATS_REGION"/>
    <property type="match status" value="2"/>
</dbReference>
<reference evidence="10" key="1">
    <citation type="submission" date="2020-06" db="EMBL/GenBank/DDBJ databases">
        <title>WGS assembly of Ceratodon purpureus strain R40.</title>
        <authorList>
            <person name="Carey S.B."/>
            <person name="Jenkins J."/>
            <person name="Shu S."/>
            <person name="Lovell J.T."/>
            <person name="Sreedasyam A."/>
            <person name="Maumus F."/>
            <person name="Tiley G.P."/>
            <person name="Fernandez-Pozo N."/>
            <person name="Barry K."/>
            <person name="Chen C."/>
            <person name="Wang M."/>
            <person name="Lipzen A."/>
            <person name="Daum C."/>
            <person name="Saski C.A."/>
            <person name="Payton A.C."/>
            <person name="Mcbreen J.C."/>
            <person name="Conrad R.E."/>
            <person name="Kollar L.M."/>
            <person name="Olsson S."/>
            <person name="Huttunen S."/>
            <person name="Landis J.B."/>
            <person name="Wickett N.J."/>
            <person name="Johnson M.G."/>
            <person name="Rensing S.A."/>
            <person name="Grimwood J."/>
            <person name="Schmutz J."/>
            <person name="Mcdaniel S.F."/>
        </authorList>
    </citation>
    <scope>NUCLEOTIDE SEQUENCE</scope>
    <source>
        <strain evidence="10">R40</strain>
    </source>
</reference>
<feature type="domain" description="C3H1-type" evidence="9">
    <location>
        <begin position="172"/>
        <end position="199"/>
    </location>
</feature>
<evidence type="ECO:0000256" key="3">
    <source>
        <dbReference type="ARBA" id="ARBA00022737"/>
    </source>
</evidence>
<evidence type="ECO:0000313" key="11">
    <source>
        <dbReference type="Proteomes" id="UP000822688"/>
    </source>
</evidence>
<feature type="compositionally biased region" description="Gly residues" evidence="8">
    <location>
        <begin position="159"/>
        <end position="168"/>
    </location>
</feature>
<feature type="compositionally biased region" description="Gly residues" evidence="8">
    <location>
        <begin position="65"/>
        <end position="76"/>
    </location>
</feature>
<feature type="zinc finger region" description="C3H1-type" evidence="7">
    <location>
        <begin position="172"/>
        <end position="199"/>
    </location>
</feature>
<dbReference type="Gene3D" id="2.130.10.10">
    <property type="entry name" value="YVTN repeat-like/Quinoprotein amine dehydrogenase"/>
    <property type="match status" value="2"/>
</dbReference>
<feature type="region of interest" description="Disordered" evidence="8">
    <location>
        <begin position="59"/>
        <end position="80"/>
    </location>
</feature>
<dbReference type="InterPro" id="IPR036855">
    <property type="entry name" value="Znf_CCCH_sf"/>
</dbReference>
<feature type="compositionally biased region" description="Gly residues" evidence="8">
    <location>
        <begin position="103"/>
        <end position="114"/>
    </location>
</feature>
<dbReference type="Pfam" id="PF00400">
    <property type="entry name" value="WD40"/>
    <property type="match status" value="4"/>
</dbReference>
<dbReference type="InterPro" id="IPR036322">
    <property type="entry name" value="WD40_repeat_dom_sf"/>
</dbReference>
<evidence type="ECO:0000256" key="1">
    <source>
        <dbReference type="ARBA" id="ARBA00022574"/>
    </source>
</evidence>
<feature type="zinc finger region" description="C3H1-type" evidence="7">
    <location>
        <begin position="41"/>
        <end position="63"/>
    </location>
</feature>
<dbReference type="InterPro" id="IPR044715">
    <property type="entry name" value="WDR86-like"/>
</dbReference>
<dbReference type="InterPro" id="IPR001680">
    <property type="entry name" value="WD40_rpt"/>
</dbReference>
<feature type="compositionally biased region" description="Low complexity" evidence="8">
    <location>
        <begin position="115"/>
        <end position="135"/>
    </location>
</feature>
<name>A0A8T0JAT5_CERPU</name>
<dbReference type="InterPro" id="IPR041367">
    <property type="entry name" value="Znf-CCCH_4"/>
</dbReference>
<dbReference type="SMART" id="SM00356">
    <property type="entry name" value="ZnF_C3H1"/>
    <property type="match status" value="2"/>
</dbReference>
<feature type="domain" description="C3H1-type" evidence="9">
    <location>
        <begin position="41"/>
        <end position="63"/>
    </location>
</feature>
<evidence type="ECO:0000256" key="7">
    <source>
        <dbReference type="PROSITE-ProRule" id="PRU00723"/>
    </source>
</evidence>
<feature type="repeat" description="WD" evidence="6">
    <location>
        <begin position="289"/>
        <end position="329"/>
    </location>
</feature>
<protein>
    <recommendedName>
        <fullName evidence="9">C3H1-type domain-containing protein</fullName>
    </recommendedName>
</protein>
<feature type="repeat" description="WD" evidence="6">
    <location>
        <begin position="334"/>
        <end position="373"/>
    </location>
</feature>
<keyword evidence="5 7" id="KW-0862">Zinc</keyword>
<comment type="caution">
    <text evidence="10">The sequence shown here is derived from an EMBL/GenBank/DDBJ whole genome shotgun (WGS) entry which is preliminary data.</text>
</comment>
<dbReference type="GO" id="GO:0008270">
    <property type="term" value="F:zinc ion binding"/>
    <property type="evidence" value="ECO:0007669"/>
    <property type="project" value="UniProtKB-KW"/>
</dbReference>
<dbReference type="Pfam" id="PF18044">
    <property type="entry name" value="zf-CCCH_4"/>
    <property type="match status" value="1"/>
</dbReference>
<keyword evidence="4 7" id="KW-0863">Zinc-finger</keyword>
<dbReference type="Proteomes" id="UP000822688">
    <property type="component" value="Chromosome 1"/>
</dbReference>
<accession>A0A8T0JAT5</accession>
<evidence type="ECO:0000256" key="6">
    <source>
        <dbReference type="PROSITE-ProRule" id="PRU00221"/>
    </source>
</evidence>
<feature type="compositionally biased region" description="Basic and acidic residues" evidence="8">
    <location>
        <begin position="149"/>
        <end position="158"/>
    </location>
</feature>
<evidence type="ECO:0000259" key="9">
    <source>
        <dbReference type="PROSITE" id="PS50103"/>
    </source>
</evidence>
<dbReference type="InterPro" id="IPR020472">
    <property type="entry name" value="WD40_PAC1"/>
</dbReference>
<feature type="region of interest" description="Disordered" evidence="8">
    <location>
        <begin position="94"/>
        <end position="173"/>
    </location>
</feature>
<proteinExistence type="predicted"/>
<evidence type="ECO:0000313" key="10">
    <source>
        <dbReference type="EMBL" id="KAG0592073.1"/>
    </source>
</evidence>
<dbReference type="PANTHER" id="PTHR44489:SF1">
    <property type="entry name" value="ZINC FINGER CCCH DOMAIN-CONTAINING PROTEIN 63"/>
    <property type="match status" value="1"/>
</dbReference>
<dbReference type="InterPro" id="IPR019775">
    <property type="entry name" value="WD40_repeat_CS"/>
</dbReference>
<dbReference type="Pfam" id="PF14608">
    <property type="entry name" value="zf-CCCH_2"/>
    <property type="match status" value="1"/>
</dbReference>
<dbReference type="Gene3D" id="4.10.1000.10">
    <property type="entry name" value="Zinc finger, CCCH-type"/>
    <property type="match status" value="1"/>
</dbReference>
<dbReference type="InterPro" id="IPR000571">
    <property type="entry name" value="Znf_CCCH"/>
</dbReference>
<keyword evidence="11" id="KW-1185">Reference proteome</keyword>
<dbReference type="Gene3D" id="2.30.30.1190">
    <property type="match status" value="1"/>
</dbReference>